<dbReference type="Proteomes" id="UP001632038">
    <property type="component" value="Unassembled WGS sequence"/>
</dbReference>
<dbReference type="PANTHER" id="PTHR46326:SF2">
    <property type="entry name" value="ZINC FINGER PROTEIN ZAT1-RELATED"/>
    <property type="match status" value="1"/>
</dbReference>
<evidence type="ECO:0000313" key="5">
    <source>
        <dbReference type="Proteomes" id="UP001632038"/>
    </source>
</evidence>
<dbReference type="AlphaFoldDB" id="A0ABD3DNT3"/>
<proteinExistence type="predicted"/>
<accession>A0ABD3DNT3</accession>
<feature type="compositionally biased region" description="Low complexity" evidence="2">
    <location>
        <begin position="44"/>
        <end position="54"/>
    </location>
</feature>
<keyword evidence="1" id="KW-0479">Metal-binding</keyword>
<evidence type="ECO:0000259" key="3">
    <source>
        <dbReference type="PROSITE" id="PS50157"/>
    </source>
</evidence>
<keyword evidence="1" id="KW-0862">Zinc</keyword>
<feature type="compositionally biased region" description="Basic and acidic residues" evidence="2">
    <location>
        <begin position="61"/>
        <end position="80"/>
    </location>
</feature>
<evidence type="ECO:0000256" key="1">
    <source>
        <dbReference type="PROSITE-ProRule" id="PRU00042"/>
    </source>
</evidence>
<protein>
    <recommendedName>
        <fullName evidence="3">C2H2-type domain-containing protein</fullName>
    </recommendedName>
</protein>
<organism evidence="4 5">
    <name type="scientific">Castilleja foliolosa</name>
    <dbReference type="NCBI Taxonomy" id="1961234"/>
    <lineage>
        <taxon>Eukaryota</taxon>
        <taxon>Viridiplantae</taxon>
        <taxon>Streptophyta</taxon>
        <taxon>Embryophyta</taxon>
        <taxon>Tracheophyta</taxon>
        <taxon>Spermatophyta</taxon>
        <taxon>Magnoliopsida</taxon>
        <taxon>eudicotyledons</taxon>
        <taxon>Gunneridae</taxon>
        <taxon>Pentapetalae</taxon>
        <taxon>asterids</taxon>
        <taxon>lamiids</taxon>
        <taxon>Lamiales</taxon>
        <taxon>Orobanchaceae</taxon>
        <taxon>Pedicularideae</taxon>
        <taxon>Castillejinae</taxon>
        <taxon>Castilleja</taxon>
    </lineage>
</organism>
<dbReference type="Pfam" id="PF13912">
    <property type="entry name" value="zf-C2H2_6"/>
    <property type="match status" value="2"/>
</dbReference>
<dbReference type="GO" id="GO:0008270">
    <property type="term" value="F:zinc ion binding"/>
    <property type="evidence" value="ECO:0007669"/>
    <property type="project" value="UniProtKB-KW"/>
</dbReference>
<name>A0ABD3DNT3_9LAMI</name>
<keyword evidence="1" id="KW-0863">Zinc-finger</keyword>
<reference evidence="5" key="1">
    <citation type="journal article" date="2024" name="IScience">
        <title>Strigolactones Initiate the Formation of Haustorium-like Structures in Castilleja.</title>
        <authorList>
            <person name="Buerger M."/>
            <person name="Peterson D."/>
            <person name="Chory J."/>
        </authorList>
    </citation>
    <scope>NUCLEOTIDE SEQUENCE [LARGE SCALE GENOMIC DNA]</scope>
</reference>
<sequence length="307" mass="34220">MLSEVVGSRWWSLEAVAPTDDEAKKKQQYEDDDDYDFQSIHSFSSISSSSSSSSSEEEIEELKAGLVDHSDRGSETESSMKTRKKIIKRSRRSKRVFKSRISDYNGFFQSPDNWRRAEEEDELGDCKEKKFRNSGVRKVIRTKIRGKYRCEECNKLFKSYQALGGHMASHKKIRAEATGLPKPGGGSKAGPVVKLHECPFCQRVFASVQALGGHKRSHFISPGAISGNAGNTGAVVQNSRNVKILNIDLNMPAPMDDEENSQIAVSAVSDDQCYNWLKKTKRKALFASLEKLKEELGNGGCSERGLV</sequence>
<dbReference type="EMBL" id="JAVIJP010000015">
    <property type="protein sequence ID" value="KAL3643910.1"/>
    <property type="molecule type" value="Genomic_DNA"/>
</dbReference>
<dbReference type="InterPro" id="IPR013087">
    <property type="entry name" value="Znf_C2H2_type"/>
</dbReference>
<dbReference type="PROSITE" id="PS00028">
    <property type="entry name" value="ZINC_FINGER_C2H2_1"/>
    <property type="match status" value="2"/>
</dbReference>
<feature type="domain" description="C2H2-type" evidence="3">
    <location>
        <begin position="196"/>
        <end position="218"/>
    </location>
</feature>
<dbReference type="PROSITE" id="PS50157">
    <property type="entry name" value="ZINC_FINGER_C2H2_2"/>
    <property type="match status" value="2"/>
</dbReference>
<feature type="domain" description="C2H2-type" evidence="3">
    <location>
        <begin position="148"/>
        <end position="175"/>
    </location>
</feature>
<evidence type="ECO:0000313" key="4">
    <source>
        <dbReference type="EMBL" id="KAL3643910.1"/>
    </source>
</evidence>
<dbReference type="SMART" id="SM00355">
    <property type="entry name" value="ZnF_C2H2"/>
    <property type="match status" value="2"/>
</dbReference>
<comment type="caution">
    <text evidence="4">The sequence shown here is derived from an EMBL/GenBank/DDBJ whole genome shotgun (WGS) entry which is preliminary data.</text>
</comment>
<dbReference type="Gene3D" id="3.30.160.60">
    <property type="entry name" value="Classic Zinc Finger"/>
    <property type="match status" value="1"/>
</dbReference>
<feature type="region of interest" description="Disordered" evidence="2">
    <location>
        <begin position="44"/>
        <end position="85"/>
    </location>
</feature>
<evidence type="ECO:0000256" key="2">
    <source>
        <dbReference type="SAM" id="MobiDB-lite"/>
    </source>
</evidence>
<keyword evidence="5" id="KW-1185">Reference proteome</keyword>
<dbReference type="SUPFAM" id="SSF57667">
    <property type="entry name" value="beta-beta-alpha zinc fingers"/>
    <property type="match status" value="1"/>
</dbReference>
<dbReference type="InterPro" id="IPR044303">
    <property type="entry name" value="ZAT1/4/9"/>
</dbReference>
<gene>
    <name evidence="4" type="ORF">CASFOL_011842</name>
</gene>
<dbReference type="PANTHER" id="PTHR46326">
    <property type="entry name" value="ZINC FINGER PROTEIN ZAT1-RELATED"/>
    <property type="match status" value="1"/>
</dbReference>
<dbReference type="InterPro" id="IPR036236">
    <property type="entry name" value="Znf_C2H2_sf"/>
</dbReference>